<organism evidence="17 18">
    <name type="scientific">Geoalkalibacter ferrihydriticus DSM 17813</name>
    <dbReference type="NCBI Taxonomy" id="1121915"/>
    <lineage>
        <taxon>Bacteria</taxon>
        <taxon>Pseudomonadati</taxon>
        <taxon>Thermodesulfobacteriota</taxon>
        <taxon>Desulfuromonadia</taxon>
        <taxon>Desulfuromonadales</taxon>
        <taxon>Geoalkalibacteraceae</taxon>
        <taxon>Geoalkalibacter</taxon>
    </lineage>
</organism>
<evidence type="ECO:0000256" key="15">
    <source>
        <dbReference type="SAM" id="MobiDB-lite"/>
    </source>
</evidence>
<comment type="subunit">
    <text evidence="12">Monomer. Interacts with DnaB.</text>
</comment>
<feature type="domain" description="Toprim" evidence="16">
    <location>
        <begin position="263"/>
        <end position="346"/>
    </location>
</feature>
<dbReference type="GO" id="GO:0000428">
    <property type="term" value="C:DNA-directed RNA polymerase complex"/>
    <property type="evidence" value="ECO:0007669"/>
    <property type="project" value="UniProtKB-KW"/>
</dbReference>
<evidence type="ECO:0000256" key="1">
    <source>
        <dbReference type="ARBA" id="ARBA00022478"/>
    </source>
</evidence>
<dbReference type="AlphaFoldDB" id="A0A0C2HLU2"/>
<dbReference type="Gene3D" id="3.90.980.10">
    <property type="entry name" value="DNA primase, catalytic core, N-terminal domain"/>
    <property type="match status" value="1"/>
</dbReference>
<name>A0A0C2HLU2_9BACT</name>
<keyword evidence="8 12" id="KW-0862">Zinc</keyword>
<dbReference type="PIRSF" id="PIRSF002811">
    <property type="entry name" value="DnaG"/>
    <property type="match status" value="1"/>
</dbReference>
<evidence type="ECO:0000256" key="5">
    <source>
        <dbReference type="ARBA" id="ARBA00022705"/>
    </source>
</evidence>
<dbReference type="InterPro" id="IPR030846">
    <property type="entry name" value="DnaG_bac"/>
</dbReference>
<comment type="catalytic activity">
    <reaction evidence="12">
        <text>ssDNA + n NTP = ssDNA/pppN(pN)n-1 hybrid + (n-1) diphosphate.</text>
        <dbReference type="EC" id="2.7.7.101"/>
    </reaction>
</comment>
<evidence type="ECO:0000256" key="11">
    <source>
        <dbReference type="ARBA" id="ARBA00023163"/>
    </source>
</evidence>
<dbReference type="GO" id="GO:0006269">
    <property type="term" value="P:DNA replication, synthesis of primer"/>
    <property type="evidence" value="ECO:0007669"/>
    <property type="project" value="UniProtKB-UniRule"/>
</dbReference>
<evidence type="ECO:0000313" key="18">
    <source>
        <dbReference type="Proteomes" id="UP000035068"/>
    </source>
</evidence>
<dbReference type="RefSeq" id="WP_040100292.1">
    <property type="nucleotide sequence ID" value="NZ_JWJD01000006.1"/>
</dbReference>
<dbReference type="Pfam" id="PF13155">
    <property type="entry name" value="Toprim_2"/>
    <property type="match status" value="1"/>
</dbReference>
<keyword evidence="3 12" id="KW-0808">Transferase</keyword>
<dbReference type="GO" id="GO:0003677">
    <property type="term" value="F:DNA binding"/>
    <property type="evidence" value="ECO:0007669"/>
    <property type="project" value="UniProtKB-KW"/>
</dbReference>
<comment type="caution">
    <text evidence="17">The sequence shown here is derived from an EMBL/GenBank/DDBJ whole genome shotgun (WGS) entry which is preliminary data.</text>
</comment>
<sequence length="620" mass="68588">MSGRISDDKIREVQERAEILDVVSSYVALKRSGANHVGLCPFHAEKTPSFNVNPPRQIYHCFGCGVGGDAISFVQRIEGLSFPEAVRRLAERYGIEIAEEQRTPEQELARQRRAQLLRINEVAADFYHEILLDAEDHRGRAARAYLKERGYGRESAERFRLGYAPDGWEALASHLAKKGFDTELVREVGLTRPGKEGRGDYDLFRARLIFPIFSARGEIAAFGGRVLDQALPKYINSPESPVYHKSATLYGLYPARESMRRSGEAILVEGYFDVLALHRAGFSQAVATCGTALTTEHARLLKRYAERVVLLFDQDKAGRQATFRAMEALLPEGLPVAATTLEAGEDPDSFVARRGAAALRERLEAARPVFELFLEETLAAHGDTVEGRARGAEAVVAKLSLIPGEIERTLYRQALAQQTGLDPAMLKRRADQTRPPSRSSGQDEQRVPPPEPPPQAGSRFIVAPARRSRERAPQGGQAAPAPQALIRYLLDRADARARARAEGLDALLVEPLLRQLAEKILSVSADQGPVSRAALTEVLGPDEADLLASIRLPAAELFGDDLDGLFAECRADVASRDVRRRRRELMQRIHAAQAAGESEDVARFTRELQDLRRLQDAKTE</sequence>
<keyword evidence="9" id="KW-0460">Magnesium</keyword>
<dbReference type="InterPro" id="IPR006171">
    <property type="entry name" value="TOPRIM_dom"/>
</dbReference>
<keyword evidence="1 12" id="KW-0240">DNA-directed RNA polymerase</keyword>
<evidence type="ECO:0000256" key="7">
    <source>
        <dbReference type="ARBA" id="ARBA00022771"/>
    </source>
</evidence>
<dbReference type="CDD" id="cd03364">
    <property type="entry name" value="TOPRIM_DnaG_primases"/>
    <property type="match status" value="1"/>
</dbReference>
<dbReference type="InterPro" id="IPR002694">
    <property type="entry name" value="Znf_CHC2"/>
</dbReference>
<dbReference type="SMART" id="SM00493">
    <property type="entry name" value="TOPRIM"/>
    <property type="match status" value="1"/>
</dbReference>
<dbReference type="FunFam" id="3.90.580.10:FF:000001">
    <property type="entry name" value="DNA primase"/>
    <property type="match status" value="1"/>
</dbReference>
<keyword evidence="10 12" id="KW-0238">DNA-binding</keyword>
<accession>A0A0C2HLU2</accession>
<evidence type="ECO:0000256" key="2">
    <source>
        <dbReference type="ARBA" id="ARBA00022515"/>
    </source>
</evidence>
<reference evidence="17 18" key="1">
    <citation type="submission" date="2014-12" db="EMBL/GenBank/DDBJ databases">
        <title>Genomes of Geoalkalibacter ferrihydriticus and Geoalkalibacter subterraneus, two haloalkaliphilic metal-reducing members of the Geobacteraceae.</title>
        <authorList>
            <person name="Badalamenti J.P."/>
            <person name="Torres C.I."/>
            <person name="Krajmalnik-Brown R."/>
            <person name="Bond D.R."/>
        </authorList>
    </citation>
    <scope>NUCLEOTIDE SEQUENCE [LARGE SCALE GENOMIC DNA]</scope>
    <source>
        <strain evidence="17 18">DSM 17813</strain>
    </source>
</reference>
<evidence type="ECO:0000256" key="3">
    <source>
        <dbReference type="ARBA" id="ARBA00022679"/>
    </source>
</evidence>
<evidence type="ECO:0000256" key="13">
    <source>
        <dbReference type="PIRNR" id="PIRNR002811"/>
    </source>
</evidence>
<keyword evidence="5 12" id="KW-0235">DNA replication</keyword>
<proteinExistence type="inferred from homology"/>
<keyword evidence="6 12" id="KW-0479">Metal-binding</keyword>
<dbReference type="FunFam" id="3.40.1360.10:FF:000002">
    <property type="entry name" value="DNA primase"/>
    <property type="match status" value="1"/>
</dbReference>
<evidence type="ECO:0000256" key="12">
    <source>
        <dbReference type="HAMAP-Rule" id="MF_00974"/>
    </source>
</evidence>
<dbReference type="GO" id="GO:0005737">
    <property type="term" value="C:cytoplasm"/>
    <property type="evidence" value="ECO:0007669"/>
    <property type="project" value="TreeGrafter"/>
</dbReference>
<dbReference type="InterPro" id="IPR034151">
    <property type="entry name" value="TOPRIM_DnaG_bac"/>
</dbReference>
<comment type="function">
    <text evidence="12 13">RNA polymerase that catalyzes the synthesis of short RNA molecules used as primers for DNA polymerase during DNA replication.</text>
</comment>
<protein>
    <recommendedName>
        <fullName evidence="12 13">DNA primase</fullName>
        <ecNumber evidence="12">2.7.7.101</ecNumber>
    </recommendedName>
</protein>
<evidence type="ECO:0000256" key="6">
    <source>
        <dbReference type="ARBA" id="ARBA00022723"/>
    </source>
</evidence>
<dbReference type="GO" id="GO:0003899">
    <property type="term" value="F:DNA-directed RNA polymerase activity"/>
    <property type="evidence" value="ECO:0007669"/>
    <property type="project" value="UniProtKB-UniRule"/>
</dbReference>
<comment type="similarity">
    <text evidence="12 13">Belongs to the DnaG primase family.</text>
</comment>
<dbReference type="InterPro" id="IPR013264">
    <property type="entry name" value="DNAG_N"/>
</dbReference>
<dbReference type="Pfam" id="PF10410">
    <property type="entry name" value="DnaB_bind"/>
    <property type="match status" value="1"/>
</dbReference>
<keyword evidence="7 12" id="KW-0863">Zinc-finger</keyword>
<feature type="zinc finger region" description="CHC2-type" evidence="12 14">
    <location>
        <begin position="40"/>
        <end position="64"/>
    </location>
</feature>
<dbReference type="PANTHER" id="PTHR30313:SF2">
    <property type="entry name" value="DNA PRIMASE"/>
    <property type="match status" value="1"/>
</dbReference>
<feature type="region of interest" description="Disordered" evidence="15">
    <location>
        <begin position="422"/>
        <end position="458"/>
    </location>
</feature>
<dbReference type="Pfam" id="PF01807">
    <property type="entry name" value="Zn_ribbon_DnaG"/>
    <property type="match status" value="1"/>
</dbReference>
<comment type="domain">
    <text evidence="12">Contains an N-terminal zinc-binding domain, a central core domain that contains the primase activity, and a C-terminal DnaB-binding domain.</text>
</comment>
<evidence type="ECO:0000256" key="8">
    <source>
        <dbReference type="ARBA" id="ARBA00022833"/>
    </source>
</evidence>
<evidence type="ECO:0000256" key="4">
    <source>
        <dbReference type="ARBA" id="ARBA00022695"/>
    </source>
</evidence>
<dbReference type="HAMAP" id="MF_00974">
    <property type="entry name" value="DNA_primase_DnaG"/>
    <property type="match status" value="1"/>
</dbReference>
<evidence type="ECO:0000259" key="16">
    <source>
        <dbReference type="PROSITE" id="PS50880"/>
    </source>
</evidence>
<dbReference type="Gene3D" id="3.40.1360.10">
    <property type="match status" value="1"/>
</dbReference>
<dbReference type="SUPFAM" id="SSF57783">
    <property type="entry name" value="Zinc beta-ribbon"/>
    <property type="match status" value="1"/>
</dbReference>
<dbReference type="InterPro" id="IPR037068">
    <property type="entry name" value="DNA_primase_core_N_sf"/>
</dbReference>
<dbReference type="InterPro" id="IPR050219">
    <property type="entry name" value="DnaG_primase"/>
</dbReference>
<dbReference type="SUPFAM" id="SSF56731">
    <property type="entry name" value="DNA primase core"/>
    <property type="match status" value="1"/>
</dbReference>
<keyword evidence="2 12" id="KW-0639">Primosome</keyword>
<dbReference type="Pfam" id="PF08275">
    <property type="entry name" value="DNAG_N"/>
    <property type="match status" value="1"/>
</dbReference>
<dbReference type="PANTHER" id="PTHR30313">
    <property type="entry name" value="DNA PRIMASE"/>
    <property type="match status" value="1"/>
</dbReference>
<evidence type="ECO:0000256" key="10">
    <source>
        <dbReference type="ARBA" id="ARBA00023125"/>
    </source>
</evidence>
<dbReference type="InterPro" id="IPR019475">
    <property type="entry name" value="DNA_primase_DnaB-bd"/>
</dbReference>
<dbReference type="SMART" id="SM00400">
    <property type="entry name" value="ZnF_CHCC"/>
    <property type="match status" value="1"/>
</dbReference>
<keyword evidence="18" id="KW-1185">Reference proteome</keyword>
<evidence type="ECO:0000256" key="9">
    <source>
        <dbReference type="ARBA" id="ARBA00022842"/>
    </source>
</evidence>
<dbReference type="EC" id="2.7.7.101" evidence="12"/>
<gene>
    <name evidence="12" type="primary">dnaG</name>
    <name evidence="17" type="ORF">GFER_13670</name>
</gene>
<dbReference type="InterPro" id="IPR036977">
    <property type="entry name" value="DNA_primase_Znf_CHC2"/>
</dbReference>
<dbReference type="EMBL" id="JWJD01000006">
    <property type="protein sequence ID" value="KIH75955.1"/>
    <property type="molecule type" value="Genomic_DNA"/>
</dbReference>
<dbReference type="GO" id="GO:1990077">
    <property type="term" value="C:primosome complex"/>
    <property type="evidence" value="ECO:0007669"/>
    <property type="project" value="UniProtKB-KW"/>
</dbReference>
<dbReference type="PROSITE" id="PS50880">
    <property type="entry name" value="TOPRIM"/>
    <property type="match status" value="1"/>
</dbReference>
<dbReference type="Gene3D" id="3.90.580.10">
    <property type="entry name" value="Zinc finger, CHC2-type domain"/>
    <property type="match status" value="1"/>
</dbReference>
<evidence type="ECO:0000256" key="14">
    <source>
        <dbReference type="PIRSR" id="PIRSR002811-1"/>
    </source>
</evidence>
<dbReference type="NCBIfam" id="TIGR01391">
    <property type="entry name" value="dnaG"/>
    <property type="match status" value="1"/>
</dbReference>
<dbReference type="GO" id="GO:0008270">
    <property type="term" value="F:zinc ion binding"/>
    <property type="evidence" value="ECO:0007669"/>
    <property type="project" value="UniProtKB-UniRule"/>
</dbReference>
<keyword evidence="4 12" id="KW-0548">Nucleotidyltransferase</keyword>
<keyword evidence="11 12" id="KW-0804">Transcription</keyword>
<evidence type="ECO:0000313" key="17">
    <source>
        <dbReference type="EMBL" id="KIH75955.1"/>
    </source>
</evidence>
<dbReference type="Proteomes" id="UP000035068">
    <property type="component" value="Unassembled WGS sequence"/>
</dbReference>
<comment type="cofactor">
    <cofactor evidence="12 13 14">
        <name>Zn(2+)</name>
        <dbReference type="ChEBI" id="CHEBI:29105"/>
    </cofactor>
    <text evidence="12 13 14">Binds 1 zinc ion per monomer.</text>
</comment>
<dbReference type="InterPro" id="IPR006295">
    <property type="entry name" value="DNA_primase_DnaG"/>
</dbReference>